<evidence type="ECO:0008006" key="4">
    <source>
        <dbReference type="Google" id="ProtNLM"/>
    </source>
</evidence>
<reference evidence="2 3" key="1">
    <citation type="submission" date="2011-08" db="EMBL/GenBank/DDBJ databases">
        <title>The Genome Sequence of Eubacteriaceae bacterium CM5.</title>
        <authorList>
            <consortium name="The Broad Institute Genome Sequencing Platform"/>
            <person name="Earl A."/>
            <person name="Ward D."/>
            <person name="Feldgarden M."/>
            <person name="Gevers D."/>
            <person name="Sizova M."/>
            <person name="Hazen A."/>
            <person name="Epstein S."/>
            <person name="Young S.K."/>
            <person name="Zeng Q."/>
            <person name="Gargeya S."/>
            <person name="Fitzgerald M."/>
            <person name="Haas B."/>
            <person name="Abouelleil A."/>
            <person name="Alvarado L."/>
            <person name="Arachchi H.M."/>
            <person name="Berlin A."/>
            <person name="Brown A."/>
            <person name="Chapman S.B."/>
            <person name="Chen Z."/>
            <person name="Dunbar C."/>
            <person name="Freedman E."/>
            <person name="Gearin G."/>
            <person name="Gellesch M."/>
            <person name="Goldberg J."/>
            <person name="Griggs A."/>
            <person name="Gujja S."/>
            <person name="Heiman D."/>
            <person name="Howarth C."/>
            <person name="Larson L."/>
            <person name="Lui A."/>
            <person name="MacDonald P.J.P."/>
            <person name="Montmayeur A."/>
            <person name="Murphy C."/>
            <person name="Neiman D."/>
            <person name="Pearson M."/>
            <person name="Priest M."/>
            <person name="Roberts A."/>
            <person name="Saif S."/>
            <person name="Shea T."/>
            <person name="Shenoy N."/>
            <person name="Sisk P."/>
            <person name="Stolte C."/>
            <person name="Sykes S."/>
            <person name="Wortman J."/>
            <person name="Nusbaum C."/>
            <person name="Birren B."/>
        </authorList>
    </citation>
    <scope>NUCLEOTIDE SEQUENCE [LARGE SCALE GENOMIC DNA]</scope>
    <source>
        <strain evidence="2 3">CM5</strain>
    </source>
</reference>
<dbReference type="Proteomes" id="UP000003379">
    <property type="component" value="Unassembled WGS sequence"/>
</dbReference>
<comment type="caution">
    <text evidence="2">The sequence shown here is derived from an EMBL/GenBank/DDBJ whole genome shotgun (WGS) entry which is preliminary data.</text>
</comment>
<organism evidence="2 3">
    <name type="scientific">Peptoanaerobacter stomatis</name>
    <dbReference type="NCBI Taxonomy" id="796937"/>
    <lineage>
        <taxon>Bacteria</taxon>
        <taxon>Bacillati</taxon>
        <taxon>Bacillota</taxon>
        <taxon>Clostridia</taxon>
        <taxon>Peptostreptococcales</taxon>
        <taxon>Filifactoraceae</taxon>
        <taxon>Peptoanaerobacter</taxon>
    </lineage>
</organism>
<sequence length="298" mass="34621">MKLKKVSKFMTAFVLSLTMICTAMPLNVNAETMQGPEVDYDFDGKQEYPKILFQYDEYGHQFMTLLSMQMVRRIGMENDYISNEIDINPFKYRGSDVRVVDLNPKDKQKEIVIDYSEDGAQSYAEVFSFKNGTLTKLATIDTYPGFTNGRTIESSMNKKTNQLEIFSCSFYPFQHTYYRKYKLENGKLKDVTPNETNANIFDKPLKIKAKKSIKVLNQKMNKKLFYINSGETLTVLATNRKSQYIKVKNSAGKIGYVPITTKEWRNDMDFDRGYGDHSLKQYPNISMYEMFDDLPSFN</sequence>
<accession>G9XFC1</accession>
<keyword evidence="1" id="KW-0732">Signal</keyword>
<feature type="signal peptide" evidence="1">
    <location>
        <begin position="1"/>
        <end position="30"/>
    </location>
</feature>
<evidence type="ECO:0000256" key="1">
    <source>
        <dbReference type="SAM" id="SignalP"/>
    </source>
</evidence>
<evidence type="ECO:0000313" key="2">
    <source>
        <dbReference type="EMBL" id="EHL17156.1"/>
    </source>
</evidence>
<dbReference type="EMBL" id="AFZG01000068">
    <property type="protein sequence ID" value="EHL17156.1"/>
    <property type="molecule type" value="Genomic_DNA"/>
</dbReference>
<name>G9XFC1_9FIRM</name>
<feature type="chain" id="PRO_5003528058" description="SH3b domain-containing protein" evidence="1">
    <location>
        <begin position="31"/>
        <end position="298"/>
    </location>
</feature>
<dbReference type="HOGENOM" id="CLU_972710_0_0_9"/>
<evidence type="ECO:0000313" key="3">
    <source>
        <dbReference type="Proteomes" id="UP000003379"/>
    </source>
</evidence>
<proteinExistence type="predicted"/>
<dbReference type="RefSeq" id="WP_009530046.1">
    <property type="nucleotide sequence ID" value="NZ_JH414645.1"/>
</dbReference>
<protein>
    <recommendedName>
        <fullName evidence="4">SH3b domain-containing protein</fullName>
    </recommendedName>
</protein>
<gene>
    <name evidence="2" type="ORF">HMPREF9628_02241</name>
</gene>
<dbReference type="AlphaFoldDB" id="G9XFC1"/>